<reference evidence="2 3" key="1">
    <citation type="journal article" date="2016" name="Nat. Commun.">
        <title>Thousands of microbial genomes shed light on interconnected biogeochemical processes in an aquifer system.</title>
        <authorList>
            <person name="Anantharaman K."/>
            <person name="Brown C.T."/>
            <person name="Hug L.A."/>
            <person name="Sharon I."/>
            <person name="Castelle C.J."/>
            <person name="Probst A.J."/>
            <person name="Thomas B.C."/>
            <person name="Singh A."/>
            <person name="Wilkins M.J."/>
            <person name="Karaoz U."/>
            <person name="Brodie E.L."/>
            <person name="Williams K.H."/>
            <person name="Hubbard S.S."/>
            <person name="Banfield J.F."/>
        </authorList>
    </citation>
    <scope>NUCLEOTIDE SEQUENCE [LARGE SCALE GENOMIC DNA]</scope>
</reference>
<dbReference type="InterPro" id="IPR013216">
    <property type="entry name" value="Methyltransf_11"/>
</dbReference>
<dbReference type="STRING" id="1797513.A2782_03235"/>
<feature type="domain" description="Methyltransferase type 11" evidence="1">
    <location>
        <begin position="97"/>
        <end position="191"/>
    </location>
</feature>
<dbReference type="GO" id="GO:0008757">
    <property type="term" value="F:S-adenosylmethionine-dependent methyltransferase activity"/>
    <property type="evidence" value="ECO:0007669"/>
    <property type="project" value="InterPro"/>
</dbReference>
<sequence>MILTDDTLKRIKKDPLKVVFRAFSKYIFGTIRYRKGNGYDAARYWHDRFNKYRDSIRGPGDEGLSEKENVEMYDQARKIFLKFCKQEKVSFATSKVLEIGPGTGFYTKILKDAGVKNYTGLDITNVAFSKLKKEHPAFKFIKRDITKSSPPERYDLVVMIDVIEHIVEEEKLKKAMENISRSLEPKGVFILAPVMQRSKKHLFYVRHWTAKDIEALFENYKISKPVTFRNGQIISIKRG</sequence>
<name>A0A1G1UZM4_9BACT</name>
<evidence type="ECO:0000259" key="1">
    <source>
        <dbReference type="Pfam" id="PF08241"/>
    </source>
</evidence>
<accession>A0A1G1UZM4</accession>
<dbReference type="InterPro" id="IPR029063">
    <property type="entry name" value="SAM-dependent_MTases_sf"/>
</dbReference>
<dbReference type="Gene3D" id="3.40.50.150">
    <property type="entry name" value="Vaccinia Virus protein VP39"/>
    <property type="match status" value="1"/>
</dbReference>
<organism evidence="2 3">
    <name type="scientific">Candidatus Blackburnbacteria bacterium RIFCSPHIGHO2_01_FULL_43_15b</name>
    <dbReference type="NCBI Taxonomy" id="1797513"/>
    <lineage>
        <taxon>Bacteria</taxon>
        <taxon>Candidatus Blackburniibacteriota</taxon>
    </lineage>
</organism>
<dbReference type="AlphaFoldDB" id="A0A1G1UZM4"/>
<dbReference type="Pfam" id="PF08241">
    <property type="entry name" value="Methyltransf_11"/>
    <property type="match status" value="1"/>
</dbReference>
<evidence type="ECO:0000313" key="2">
    <source>
        <dbReference type="EMBL" id="OGY08593.1"/>
    </source>
</evidence>
<dbReference type="CDD" id="cd02440">
    <property type="entry name" value="AdoMet_MTases"/>
    <property type="match status" value="1"/>
</dbReference>
<gene>
    <name evidence="2" type="ORF">A2782_03235</name>
</gene>
<dbReference type="Proteomes" id="UP000177967">
    <property type="component" value="Unassembled WGS sequence"/>
</dbReference>
<dbReference type="EMBL" id="MHBW01000024">
    <property type="protein sequence ID" value="OGY08593.1"/>
    <property type="molecule type" value="Genomic_DNA"/>
</dbReference>
<dbReference type="PANTHER" id="PTHR43861">
    <property type="entry name" value="TRANS-ACONITATE 2-METHYLTRANSFERASE-RELATED"/>
    <property type="match status" value="1"/>
</dbReference>
<protein>
    <recommendedName>
        <fullName evidence="1">Methyltransferase type 11 domain-containing protein</fullName>
    </recommendedName>
</protein>
<dbReference type="SUPFAM" id="SSF53335">
    <property type="entry name" value="S-adenosyl-L-methionine-dependent methyltransferases"/>
    <property type="match status" value="1"/>
</dbReference>
<proteinExistence type="predicted"/>
<evidence type="ECO:0000313" key="3">
    <source>
        <dbReference type="Proteomes" id="UP000177967"/>
    </source>
</evidence>
<comment type="caution">
    <text evidence="2">The sequence shown here is derived from an EMBL/GenBank/DDBJ whole genome shotgun (WGS) entry which is preliminary data.</text>
</comment>